<evidence type="ECO:0000313" key="2">
    <source>
        <dbReference type="EMBL" id="SHK84903.1"/>
    </source>
</evidence>
<dbReference type="InterPro" id="IPR029039">
    <property type="entry name" value="Flavoprotein-like_sf"/>
</dbReference>
<reference evidence="2 3" key="1">
    <citation type="submission" date="2016-11" db="EMBL/GenBank/DDBJ databases">
        <authorList>
            <person name="Jaros S."/>
            <person name="Januszkiewicz K."/>
            <person name="Wedrychowicz H."/>
        </authorList>
    </citation>
    <scope>NUCLEOTIDE SEQUENCE [LARGE SCALE GENOMIC DNA]</scope>
    <source>
        <strain evidence="2 3">DSM 15929</strain>
    </source>
</reference>
<dbReference type="EMBL" id="FRAC01000018">
    <property type="protein sequence ID" value="SHK84903.1"/>
    <property type="molecule type" value="Genomic_DNA"/>
</dbReference>
<name>A0A1M6VTS7_9FIRM</name>
<evidence type="ECO:0000259" key="1">
    <source>
        <dbReference type="Pfam" id="PF02525"/>
    </source>
</evidence>
<dbReference type="Gene3D" id="3.40.50.360">
    <property type="match status" value="1"/>
</dbReference>
<gene>
    <name evidence="2" type="ORF">SAMN02745136_03507</name>
</gene>
<dbReference type="Proteomes" id="UP000184386">
    <property type="component" value="Unassembled WGS sequence"/>
</dbReference>
<keyword evidence="3" id="KW-1185">Reference proteome</keyword>
<dbReference type="InterPro" id="IPR003680">
    <property type="entry name" value="Flavodoxin_fold"/>
</dbReference>
<sequence>MLKNYIEATSVVGITYRYSENGRPVGMCKADKVYYVTTCGGYIRDLNLGYDTVKALAALFGIKSSQCIAAEGLDARPNEVEAIMEEAIKDLPNKI</sequence>
<evidence type="ECO:0000313" key="3">
    <source>
        <dbReference type="Proteomes" id="UP000184386"/>
    </source>
</evidence>
<feature type="domain" description="Flavodoxin-like fold" evidence="1">
    <location>
        <begin position="1"/>
        <end position="91"/>
    </location>
</feature>
<dbReference type="STRING" id="1121322.SAMN02745136_03507"/>
<proteinExistence type="predicted"/>
<dbReference type="AlphaFoldDB" id="A0A1M6VTS7"/>
<protein>
    <submittedName>
        <fullName evidence="2">Flavodoxin-like fold</fullName>
    </submittedName>
</protein>
<accession>A0A1M6VTS7</accession>
<organism evidence="2 3">
    <name type="scientific">Anaerocolumna jejuensis DSM 15929</name>
    <dbReference type="NCBI Taxonomy" id="1121322"/>
    <lineage>
        <taxon>Bacteria</taxon>
        <taxon>Bacillati</taxon>
        <taxon>Bacillota</taxon>
        <taxon>Clostridia</taxon>
        <taxon>Lachnospirales</taxon>
        <taxon>Lachnospiraceae</taxon>
        <taxon>Anaerocolumna</taxon>
    </lineage>
</organism>
<dbReference type="SUPFAM" id="SSF52218">
    <property type="entry name" value="Flavoproteins"/>
    <property type="match status" value="1"/>
</dbReference>
<dbReference type="Pfam" id="PF02525">
    <property type="entry name" value="Flavodoxin_2"/>
    <property type="match status" value="1"/>
</dbReference>